<reference evidence="1 2" key="1">
    <citation type="submission" date="2021-07" db="EMBL/GenBank/DDBJ databases">
        <authorList>
            <consortium name="Genoscope - CEA"/>
            <person name="William W."/>
        </authorList>
    </citation>
    <scope>NUCLEOTIDE SEQUENCE [LARGE SCALE GENOMIC DNA]</scope>
</reference>
<proteinExistence type="predicted"/>
<evidence type="ECO:0000313" key="2">
    <source>
        <dbReference type="Proteomes" id="UP000694005"/>
    </source>
</evidence>
<protein>
    <submittedName>
        <fullName evidence="1">Uncharacterized protein</fullName>
    </submittedName>
</protein>
<evidence type="ECO:0000313" key="1">
    <source>
        <dbReference type="EMBL" id="CAG7873155.1"/>
    </source>
</evidence>
<dbReference type="Gramene" id="A06p53950.2_BraZ1">
    <property type="protein sequence ID" value="A06p53950.2_BraZ1.CDS"/>
    <property type="gene ID" value="A06g53950.2_BraZ1"/>
</dbReference>
<dbReference type="AlphaFoldDB" id="A0A8D9D9G1"/>
<accession>A0A8D9D9G1</accession>
<dbReference type="EMBL" id="LS974622">
    <property type="protein sequence ID" value="CAG7873155.1"/>
    <property type="molecule type" value="Genomic_DNA"/>
</dbReference>
<gene>
    <name evidence="1" type="ORF">BRAPAZ1V2_A06P53950.2</name>
</gene>
<organism evidence="1 2">
    <name type="scientific">Brassica campestris</name>
    <name type="common">Field mustard</name>
    <dbReference type="NCBI Taxonomy" id="3711"/>
    <lineage>
        <taxon>Eukaryota</taxon>
        <taxon>Viridiplantae</taxon>
        <taxon>Streptophyta</taxon>
        <taxon>Embryophyta</taxon>
        <taxon>Tracheophyta</taxon>
        <taxon>Spermatophyta</taxon>
        <taxon>Magnoliopsida</taxon>
        <taxon>eudicotyledons</taxon>
        <taxon>Gunneridae</taxon>
        <taxon>Pentapetalae</taxon>
        <taxon>rosids</taxon>
        <taxon>malvids</taxon>
        <taxon>Brassicales</taxon>
        <taxon>Brassicaceae</taxon>
        <taxon>Brassiceae</taxon>
        <taxon>Brassica</taxon>
    </lineage>
</organism>
<sequence length="33" mass="3903">WKLLFAKTLLRSLKRLFGHFQIELRSASSEKVV</sequence>
<dbReference type="Proteomes" id="UP000694005">
    <property type="component" value="Chromosome A06"/>
</dbReference>
<name>A0A8D9D9G1_BRACM</name>
<feature type="non-terminal residue" evidence="1">
    <location>
        <position position="1"/>
    </location>
</feature>